<evidence type="ECO:0000259" key="4">
    <source>
        <dbReference type="Pfam" id="PF14257"/>
    </source>
</evidence>
<dbReference type="Proteomes" id="UP001272987">
    <property type="component" value="Unassembled WGS sequence"/>
</dbReference>
<comment type="caution">
    <text evidence="5">The sequence shown here is derived from an EMBL/GenBank/DDBJ whole genome shotgun (WGS) entry which is preliminary data.</text>
</comment>
<evidence type="ECO:0000256" key="3">
    <source>
        <dbReference type="SAM" id="SignalP"/>
    </source>
</evidence>
<protein>
    <submittedName>
        <fullName evidence="5">DUF4349 domain-containing protein</fullName>
    </submittedName>
</protein>
<keyword evidence="2" id="KW-0472">Membrane</keyword>
<dbReference type="PROSITE" id="PS51257">
    <property type="entry name" value="PROKAR_LIPOPROTEIN"/>
    <property type="match status" value="1"/>
</dbReference>
<evidence type="ECO:0000256" key="1">
    <source>
        <dbReference type="SAM" id="MobiDB-lite"/>
    </source>
</evidence>
<dbReference type="InterPro" id="IPR025645">
    <property type="entry name" value="DUF4349"/>
</dbReference>
<organism evidence="5 8">
    <name type="scientific">Streptomyces acidiscabies</name>
    <dbReference type="NCBI Taxonomy" id="42234"/>
    <lineage>
        <taxon>Bacteria</taxon>
        <taxon>Bacillati</taxon>
        <taxon>Actinomycetota</taxon>
        <taxon>Actinomycetes</taxon>
        <taxon>Kitasatosporales</taxon>
        <taxon>Streptomycetaceae</taxon>
        <taxon>Streptomyces</taxon>
    </lineage>
</organism>
<evidence type="ECO:0000313" key="5">
    <source>
        <dbReference type="EMBL" id="MDX2960230.1"/>
    </source>
</evidence>
<keyword evidence="7" id="KW-1185">Reference proteome</keyword>
<proteinExistence type="predicted"/>
<accession>A0AAP6EFG2</accession>
<dbReference type="EMBL" id="JARAWP010000009">
    <property type="protein sequence ID" value="MDX3019581.1"/>
    <property type="molecule type" value="Genomic_DNA"/>
</dbReference>
<dbReference type="Proteomes" id="UP001282288">
    <property type="component" value="Unassembled WGS sequence"/>
</dbReference>
<reference evidence="5 7" key="1">
    <citation type="journal article" date="2023" name="Microb. Genom.">
        <title>Mesoterricola silvestris gen. nov., sp. nov., Mesoterricola sediminis sp. nov., Geothrix oryzae sp. nov., Geothrix edaphica sp. nov., Geothrix rubra sp. nov., and Geothrix limicola sp. nov., six novel members of Acidobacteriota isolated from soils.</title>
        <authorList>
            <person name="Weisberg A.J."/>
            <person name="Pearce E."/>
            <person name="Kramer C.G."/>
            <person name="Chang J.H."/>
            <person name="Clarke C.R."/>
        </authorList>
    </citation>
    <scope>NUCLEOTIDE SEQUENCE</scope>
    <source>
        <strain evidence="6 7">NB05-1H</strain>
        <strain evidence="5">NRRL_B-16521</strain>
    </source>
</reference>
<feature type="compositionally biased region" description="Basic and acidic residues" evidence="1">
    <location>
        <begin position="324"/>
        <end position="335"/>
    </location>
</feature>
<feature type="chain" id="PRO_5042924763" evidence="3">
    <location>
        <begin position="23"/>
        <end position="335"/>
    </location>
</feature>
<feature type="region of interest" description="Disordered" evidence="1">
    <location>
        <begin position="306"/>
        <end position="335"/>
    </location>
</feature>
<keyword evidence="2" id="KW-1133">Transmembrane helix</keyword>
<dbReference type="RefSeq" id="WP_010353172.1">
    <property type="nucleotide sequence ID" value="NZ_BCMK01000046.1"/>
</dbReference>
<feature type="transmembrane region" description="Helical" evidence="2">
    <location>
        <begin position="261"/>
        <end position="284"/>
    </location>
</feature>
<dbReference type="AlphaFoldDB" id="A0AAP6EFG2"/>
<feature type="domain" description="DUF4349" evidence="4">
    <location>
        <begin position="75"/>
        <end position="284"/>
    </location>
</feature>
<feature type="region of interest" description="Disordered" evidence="1">
    <location>
        <begin position="27"/>
        <end position="70"/>
    </location>
</feature>
<evidence type="ECO:0000256" key="2">
    <source>
        <dbReference type="SAM" id="Phobius"/>
    </source>
</evidence>
<sequence>MPARRSAHALAAFLAAVALTLAGCSGGNDSGSAAQDKSAAKAGTTKEDADTAPGASGSGPSGAKASTPPKAAVTHVIRTASVSVQVKDVAKALDAARTAAVNAGGYVGDETTTRDEEDAEHTEVVLRVPVERYDAVLADLQGAGKLLDRTSKAQDVTDQVVDVASRVQSQRASVARVRELMDRATSLSDVVSLEGELSRRQADLESLLAQQASLKDRTSLATITLTLSQTPAKEPAKADDDPGVVDALSGGWDAFVTALRWIVVVLAAMLPFLLAAAFLVVVWWRVVRPRRTPRPAVAAPAFVSAFPQAGPGAAPTPEQPEASGDGKDGEEGERP</sequence>
<gene>
    <name evidence="5" type="ORF">PV399_10965</name>
    <name evidence="6" type="ORF">PV666_17015</name>
</gene>
<evidence type="ECO:0000313" key="7">
    <source>
        <dbReference type="Proteomes" id="UP001272987"/>
    </source>
</evidence>
<dbReference type="EMBL" id="JARAWC010000006">
    <property type="protein sequence ID" value="MDX2960230.1"/>
    <property type="molecule type" value="Genomic_DNA"/>
</dbReference>
<feature type="signal peptide" evidence="3">
    <location>
        <begin position="1"/>
        <end position="22"/>
    </location>
</feature>
<keyword evidence="2" id="KW-0812">Transmembrane</keyword>
<dbReference type="Pfam" id="PF14257">
    <property type="entry name" value="DUF4349"/>
    <property type="match status" value="1"/>
</dbReference>
<name>A0AAP6EFG2_9ACTN</name>
<evidence type="ECO:0000313" key="8">
    <source>
        <dbReference type="Proteomes" id="UP001282288"/>
    </source>
</evidence>
<dbReference type="GeneID" id="69811508"/>
<evidence type="ECO:0000313" key="6">
    <source>
        <dbReference type="EMBL" id="MDX3019581.1"/>
    </source>
</evidence>
<keyword evidence="3" id="KW-0732">Signal</keyword>